<name>A0A7J7UPR1_MYOMY</name>
<dbReference type="Proteomes" id="UP000527355">
    <property type="component" value="Unassembled WGS sequence"/>
</dbReference>
<accession>A0A7J7UPR1</accession>
<evidence type="ECO:0000313" key="1">
    <source>
        <dbReference type="EMBL" id="KAF6314899.1"/>
    </source>
</evidence>
<protein>
    <submittedName>
        <fullName evidence="1">Uncharacterized protein</fullName>
    </submittedName>
</protein>
<organism evidence="1 2">
    <name type="scientific">Myotis myotis</name>
    <name type="common">Greater mouse-eared bat</name>
    <name type="synonym">Vespertilio myotis</name>
    <dbReference type="NCBI Taxonomy" id="51298"/>
    <lineage>
        <taxon>Eukaryota</taxon>
        <taxon>Metazoa</taxon>
        <taxon>Chordata</taxon>
        <taxon>Craniata</taxon>
        <taxon>Vertebrata</taxon>
        <taxon>Euteleostomi</taxon>
        <taxon>Mammalia</taxon>
        <taxon>Eutheria</taxon>
        <taxon>Laurasiatheria</taxon>
        <taxon>Chiroptera</taxon>
        <taxon>Yangochiroptera</taxon>
        <taxon>Vespertilionidae</taxon>
        <taxon>Myotis</taxon>
    </lineage>
</organism>
<dbReference type="AlphaFoldDB" id="A0A7J7UPR1"/>
<keyword evidence="2" id="KW-1185">Reference proteome</keyword>
<gene>
    <name evidence="1" type="ORF">mMyoMyo1_008674</name>
</gene>
<comment type="caution">
    <text evidence="1">The sequence shown here is derived from an EMBL/GenBank/DDBJ whole genome shotgun (WGS) entry which is preliminary data.</text>
</comment>
<proteinExistence type="predicted"/>
<reference evidence="1 2" key="1">
    <citation type="journal article" date="2020" name="Nature">
        <title>Six reference-quality genomes reveal evolution of bat adaptations.</title>
        <authorList>
            <person name="Jebb D."/>
            <person name="Huang Z."/>
            <person name="Pippel M."/>
            <person name="Hughes G.M."/>
            <person name="Lavrichenko K."/>
            <person name="Devanna P."/>
            <person name="Winkler S."/>
            <person name="Jermiin L.S."/>
            <person name="Skirmuntt E.C."/>
            <person name="Katzourakis A."/>
            <person name="Burkitt-Gray L."/>
            <person name="Ray D.A."/>
            <person name="Sullivan K.A.M."/>
            <person name="Roscito J.G."/>
            <person name="Kirilenko B.M."/>
            <person name="Davalos L.M."/>
            <person name="Corthals A.P."/>
            <person name="Power M.L."/>
            <person name="Jones G."/>
            <person name="Ransome R.D."/>
            <person name="Dechmann D.K.N."/>
            <person name="Locatelli A.G."/>
            <person name="Puechmaille S.J."/>
            <person name="Fedrigo O."/>
            <person name="Jarvis E.D."/>
            <person name="Hiller M."/>
            <person name="Vernes S.C."/>
            <person name="Myers E.W."/>
            <person name="Teeling E.C."/>
        </authorList>
    </citation>
    <scope>NUCLEOTIDE SEQUENCE [LARGE SCALE GENOMIC DNA]</scope>
    <source>
        <strain evidence="1">MMyoMyo1</strain>
        <tissue evidence="1">Flight muscle</tissue>
    </source>
</reference>
<evidence type="ECO:0000313" key="2">
    <source>
        <dbReference type="Proteomes" id="UP000527355"/>
    </source>
</evidence>
<sequence>MLLEVTEHRFYHFYWSKHHRAEGKGNRSCVCSDRRNCWPCGEIIAMCGRPTHFATCTLSPCNLYVGILESPMNLFLHSTTSVTFLQRFPATDILTVTLGRWTLILGTCEVYTGNKGCASLAGDEGSR</sequence>
<dbReference type="EMBL" id="JABWUV010000012">
    <property type="protein sequence ID" value="KAF6314899.1"/>
    <property type="molecule type" value="Genomic_DNA"/>
</dbReference>